<evidence type="ECO:0000313" key="3">
    <source>
        <dbReference type="Proteomes" id="UP000310249"/>
    </source>
</evidence>
<gene>
    <name evidence="2" type="ORF">CWB99_21290</name>
</gene>
<sequence length="343" mass="39337">MNKRILSLLIGTLSATAHAKPLFTPPKLADNANTSAFVESKDGSRNEAWVNSDFMVGLDGKPMHVLLESEDPRYFGRTKLYLQQLNYTAASLNGEKIASSSQFYLRHYKTFTRHSNNNVSTTYTKYFDQTKQLIVANKLSEAKPALAELTEKYTRNIAEQAYTAWLSSAYFYNIQDWHNYELQLRKATDMHSFLEPDLALMSMQSLMNLELYNQQYGNALQTLLKMRHIKNKQLSKQTVTEFKAQLHEQLAAQPVNTVTSKLVQSRTWRHFLNRSTFSLKAENGNPSTVALYCQNGYQRFSELPVNSYQVPETYGRCYLAVQGETDTQITYREEGKVRLGLNL</sequence>
<dbReference type="Proteomes" id="UP000310249">
    <property type="component" value="Unassembled WGS sequence"/>
</dbReference>
<feature type="signal peptide" evidence="1">
    <location>
        <begin position="1"/>
        <end position="19"/>
    </location>
</feature>
<name>A0A5S3WG22_9GAMM</name>
<evidence type="ECO:0000313" key="2">
    <source>
        <dbReference type="EMBL" id="TMP25246.1"/>
    </source>
</evidence>
<dbReference type="EMBL" id="PNCI01000060">
    <property type="protein sequence ID" value="TMP25246.1"/>
    <property type="molecule type" value="Genomic_DNA"/>
</dbReference>
<proteinExistence type="predicted"/>
<organism evidence="2 3">
    <name type="scientific">Pseudoalteromonas rubra</name>
    <dbReference type="NCBI Taxonomy" id="43658"/>
    <lineage>
        <taxon>Bacteria</taxon>
        <taxon>Pseudomonadati</taxon>
        <taxon>Pseudomonadota</taxon>
        <taxon>Gammaproteobacteria</taxon>
        <taxon>Alteromonadales</taxon>
        <taxon>Pseudoalteromonadaceae</taxon>
        <taxon>Pseudoalteromonas</taxon>
    </lineage>
</organism>
<dbReference type="RefSeq" id="WP_138550165.1">
    <property type="nucleotide sequence ID" value="NZ_PNCH01000010.1"/>
</dbReference>
<feature type="chain" id="PRO_5024343012" evidence="1">
    <location>
        <begin position="20"/>
        <end position="343"/>
    </location>
</feature>
<comment type="caution">
    <text evidence="2">The sequence shown here is derived from an EMBL/GenBank/DDBJ whole genome shotgun (WGS) entry which is preliminary data.</text>
</comment>
<reference evidence="2 3" key="1">
    <citation type="submission" date="2018-01" db="EMBL/GenBank/DDBJ databases">
        <authorList>
            <person name="Paulsen S."/>
            <person name="Gram L.K."/>
        </authorList>
    </citation>
    <scope>NUCLEOTIDE SEQUENCE [LARGE SCALE GENOMIC DNA]</scope>
    <source>
        <strain evidence="2 3">S2676</strain>
    </source>
</reference>
<protein>
    <submittedName>
        <fullName evidence="2">Uncharacterized protein</fullName>
    </submittedName>
</protein>
<keyword evidence="1" id="KW-0732">Signal</keyword>
<dbReference type="OrthoDB" id="6388559at2"/>
<accession>A0A5S3WG22</accession>
<reference evidence="3" key="2">
    <citation type="submission" date="2019-06" db="EMBL/GenBank/DDBJ databases">
        <title>Co-occurence of chitin degradation, pigmentation and bioactivity in marine Pseudoalteromonas.</title>
        <authorList>
            <person name="Sonnenschein E.C."/>
            <person name="Bech P.K."/>
        </authorList>
    </citation>
    <scope>NUCLEOTIDE SEQUENCE [LARGE SCALE GENOMIC DNA]</scope>
    <source>
        <strain evidence="3">S2676</strain>
    </source>
</reference>
<evidence type="ECO:0000256" key="1">
    <source>
        <dbReference type="SAM" id="SignalP"/>
    </source>
</evidence>
<dbReference type="AlphaFoldDB" id="A0A5S3WG22"/>